<proteinExistence type="predicted"/>
<keyword evidence="4 8" id="KW-0812">Transmembrane</keyword>
<protein>
    <submittedName>
        <fullName evidence="10">Cellulose synthase/poly-beta-1,6-N-acetylglucosamine synthase-like glycosyltransferase</fullName>
    </submittedName>
</protein>
<evidence type="ECO:0000256" key="2">
    <source>
        <dbReference type="ARBA" id="ARBA00022676"/>
    </source>
</evidence>
<dbReference type="AlphaFoldDB" id="A0A2S5JIA3"/>
<dbReference type="PANTHER" id="PTHR43867">
    <property type="entry name" value="CELLULOSE SYNTHASE CATALYTIC SUBUNIT A [UDP-FORMING]"/>
    <property type="match status" value="1"/>
</dbReference>
<keyword evidence="2" id="KW-0328">Glycosyltransferase</keyword>
<accession>A0A2S5JIA3</accession>
<name>A0A2S5JIA3_9RHOB</name>
<organism evidence="10 11">
    <name type="scientific">Albidovulum inexpectatum</name>
    <dbReference type="NCBI Taxonomy" id="196587"/>
    <lineage>
        <taxon>Bacteria</taxon>
        <taxon>Pseudomonadati</taxon>
        <taxon>Pseudomonadota</taxon>
        <taxon>Alphaproteobacteria</taxon>
        <taxon>Rhodobacterales</taxon>
        <taxon>Paracoccaceae</taxon>
        <taxon>Albidovulum</taxon>
    </lineage>
</organism>
<keyword evidence="11" id="KW-1185">Reference proteome</keyword>
<feature type="transmembrane region" description="Helical" evidence="8">
    <location>
        <begin position="566"/>
        <end position="589"/>
    </location>
</feature>
<comment type="subcellular location">
    <subcellularLocation>
        <location evidence="1">Membrane</location>
        <topology evidence="1">Multi-pass membrane protein</topology>
    </subcellularLocation>
</comment>
<evidence type="ECO:0000256" key="1">
    <source>
        <dbReference type="ARBA" id="ARBA00004141"/>
    </source>
</evidence>
<evidence type="ECO:0000256" key="4">
    <source>
        <dbReference type="ARBA" id="ARBA00022692"/>
    </source>
</evidence>
<evidence type="ECO:0000313" key="11">
    <source>
        <dbReference type="Proteomes" id="UP000239736"/>
    </source>
</evidence>
<evidence type="ECO:0000256" key="5">
    <source>
        <dbReference type="ARBA" id="ARBA00022989"/>
    </source>
</evidence>
<feature type="region of interest" description="Disordered" evidence="7">
    <location>
        <begin position="15"/>
        <end position="40"/>
    </location>
</feature>
<gene>
    <name evidence="10" type="ORF">LV82_01224</name>
</gene>
<dbReference type="Proteomes" id="UP000239736">
    <property type="component" value="Unassembled WGS sequence"/>
</dbReference>
<evidence type="ECO:0000259" key="9">
    <source>
        <dbReference type="Pfam" id="PF05157"/>
    </source>
</evidence>
<comment type="caution">
    <text evidence="10">The sequence shown here is derived from an EMBL/GenBank/DDBJ whole genome shotgun (WGS) entry which is preliminary data.</text>
</comment>
<keyword evidence="6 8" id="KW-0472">Membrane</keyword>
<feature type="transmembrane region" description="Helical" evidence="8">
    <location>
        <begin position="525"/>
        <end position="546"/>
    </location>
</feature>
<sequence>MSAVEPLSSHAASWAGISSDHASNDDPLPRLPPLGGGRTERHAVPPLGQILLEMRAVDPMHLLRAIAIRERSEAPLDDILLARGWIDEHALLEARCRQWGCRAIDPVSQPPDPRLVDEIGADRCLRLGILPWRRAGAVTVVLTFRPDGFASVQPELGKRFGRVVMALCRRDQLENAVIDLRGNALVRIAETCVPEPESCRGHEGQSARPAGVAAILALAAGLAVAPAATIGLLAVWAVITLIATTGLKLACLVAAAGRRPQRDSSADQPTRLPVVSVMVPLFREDDIAPRLVRRLGRIDYPKELLDILLVVEEDDCETRAVLGRRPLPGWMRVVTVPRGALRTKPRALNYALNLCRGSIIGVWDAEDAPAPDQIRKVVRHFATAAPEVACLQGILDFYNAGHNWLTRCFAIEYAAWFRAVLPGLARLGLVVPLGGTTLFFRRSVLERIGAWDAHNVTEDADLGIRLARHGYRTELIDTVTQEEPNARPWPWIRQRSRWQKGYAVTWATHMRSPLRLWRELGAWKFMGVQILFLGSLSQAALAPVLWSFWMLALGLPHPLSPYMPGWIVVALTGLFLLAEAANISAGLWATRGSPHRHLMPWVPTLHLYFPLAALSSYKALYEWITRPFFWDKTAHGKLTAQADAAELLPVLVLTNPVHVPMAETNVTRFRRPHAARLHLLPTAADCCHVEDGSGALRQAVDLDRLSGQHVGSGLP</sequence>
<keyword evidence="5 8" id="KW-1133">Transmembrane helix</keyword>
<dbReference type="GO" id="GO:0016757">
    <property type="term" value="F:glycosyltransferase activity"/>
    <property type="evidence" value="ECO:0007669"/>
    <property type="project" value="UniProtKB-KW"/>
</dbReference>
<dbReference type="Pfam" id="PF13641">
    <property type="entry name" value="Glyco_tranf_2_3"/>
    <property type="match status" value="1"/>
</dbReference>
<keyword evidence="3 10" id="KW-0808">Transferase</keyword>
<feature type="transmembrane region" description="Helical" evidence="8">
    <location>
        <begin position="210"/>
        <end position="228"/>
    </location>
</feature>
<dbReference type="Pfam" id="PF05157">
    <property type="entry name" value="MshEN"/>
    <property type="match status" value="1"/>
</dbReference>
<dbReference type="SUPFAM" id="SSF53448">
    <property type="entry name" value="Nucleotide-diphospho-sugar transferases"/>
    <property type="match status" value="1"/>
</dbReference>
<evidence type="ECO:0000313" key="10">
    <source>
        <dbReference type="EMBL" id="PPB81182.1"/>
    </source>
</evidence>
<dbReference type="InterPro" id="IPR037257">
    <property type="entry name" value="T2SS_E_N_sf"/>
</dbReference>
<dbReference type="InterPro" id="IPR050321">
    <property type="entry name" value="Glycosyltr_2/OpgH_subfam"/>
</dbReference>
<dbReference type="EMBL" id="PRDS01000003">
    <property type="protein sequence ID" value="PPB81182.1"/>
    <property type="molecule type" value="Genomic_DNA"/>
</dbReference>
<dbReference type="Gene3D" id="3.90.550.10">
    <property type="entry name" value="Spore Coat Polysaccharide Biosynthesis Protein SpsA, Chain A"/>
    <property type="match status" value="1"/>
</dbReference>
<evidence type="ECO:0000256" key="8">
    <source>
        <dbReference type="SAM" id="Phobius"/>
    </source>
</evidence>
<dbReference type="InterPro" id="IPR007831">
    <property type="entry name" value="T2SS_GspE_N"/>
</dbReference>
<feature type="domain" description="Type II secretion system protein GspE N-terminal" evidence="9">
    <location>
        <begin position="100"/>
        <end position="180"/>
    </location>
</feature>
<reference evidence="10 11" key="1">
    <citation type="submission" date="2018-01" db="EMBL/GenBank/DDBJ databases">
        <title>Genomic Encyclopedia of Archaeal and Bacterial Type Strains, Phase II (KMG-II): from individual species to whole genera.</title>
        <authorList>
            <person name="Goeker M."/>
        </authorList>
    </citation>
    <scope>NUCLEOTIDE SEQUENCE [LARGE SCALE GENOMIC DNA]</scope>
    <source>
        <strain evidence="10 11">DSM 12048</strain>
    </source>
</reference>
<evidence type="ECO:0000256" key="3">
    <source>
        <dbReference type="ARBA" id="ARBA00022679"/>
    </source>
</evidence>
<evidence type="ECO:0000256" key="7">
    <source>
        <dbReference type="SAM" id="MobiDB-lite"/>
    </source>
</evidence>
<evidence type="ECO:0000256" key="6">
    <source>
        <dbReference type="ARBA" id="ARBA00023136"/>
    </source>
</evidence>
<dbReference type="GO" id="GO:0016020">
    <property type="term" value="C:membrane"/>
    <property type="evidence" value="ECO:0007669"/>
    <property type="project" value="UniProtKB-SubCell"/>
</dbReference>
<dbReference type="InterPro" id="IPR029044">
    <property type="entry name" value="Nucleotide-diphossugar_trans"/>
</dbReference>
<dbReference type="PANTHER" id="PTHR43867:SF2">
    <property type="entry name" value="CELLULOSE SYNTHASE CATALYTIC SUBUNIT A [UDP-FORMING]"/>
    <property type="match status" value="1"/>
</dbReference>
<feature type="transmembrane region" description="Helical" evidence="8">
    <location>
        <begin position="234"/>
        <end position="255"/>
    </location>
</feature>
<dbReference type="RefSeq" id="WP_245873085.1">
    <property type="nucleotide sequence ID" value="NZ_PRDS01000003.1"/>
</dbReference>
<dbReference type="SUPFAM" id="SSF160246">
    <property type="entry name" value="EspE N-terminal domain-like"/>
    <property type="match status" value="1"/>
</dbReference>